<comment type="caution">
    <text evidence="2">The sequence shown here is derived from an EMBL/GenBank/DDBJ whole genome shotgun (WGS) entry which is preliminary data.</text>
</comment>
<feature type="region of interest" description="Disordered" evidence="1">
    <location>
        <begin position="1"/>
        <end position="23"/>
    </location>
</feature>
<dbReference type="AlphaFoldDB" id="A0A9N7VHN8"/>
<accession>A0A9N7VHN8</accession>
<gene>
    <name evidence="2" type="ORF">PLEPLA_LOCUS36156</name>
</gene>
<dbReference type="Proteomes" id="UP001153269">
    <property type="component" value="Unassembled WGS sequence"/>
</dbReference>
<evidence type="ECO:0000256" key="1">
    <source>
        <dbReference type="SAM" id="MobiDB-lite"/>
    </source>
</evidence>
<name>A0A9N7VHN8_PLEPL</name>
<evidence type="ECO:0000313" key="3">
    <source>
        <dbReference type="Proteomes" id="UP001153269"/>
    </source>
</evidence>
<dbReference type="EMBL" id="CADEAL010003981">
    <property type="protein sequence ID" value="CAB1448505.1"/>
    <property type="molecule type" value="Genomic_DNA"/>
</dbReference>
<sequence length="132" mass="14596">MDMERRRGTSREAQLSEGNKEQRRLLLNNQVSVKQNEAAEVWRLQKELSPEADELKRGVKADVCVDGAITQSCEVIIKPNESREGAASSIKDPPPRFTVGSRRLPVSSAGKTIRTQERALASHIGSPTSAWD</sequence>
<keyword evidence="3" id="KW-1185">Reference proteome</keyword>
<reference evidence="2" key="1">
    <citation type="submission" date="2020-03" db="EMBL/GenBank/DDBJ databases">
        <authorList>
            <person name="Weist P."/>
        </authorList>
    </citation>
    <scope>NUCLEOTIDE SEQUENCE</scope>
</reference>
<protein>
    <submittedName>
        <fullName evidence="2">Uncharacterized protein</fullName>
    </submittedName>
</protein>
<feature type="compositionally biased region" description="Basic and acidic residues" evidence="1">
    <location>
        <begin position="1"/>
        <end position="10"/>
    </location>
</feature>
<feature type="region of interest" description="Disordered" evidence="1">
    <location>
        <begin position="82"/>
        <end position="132"/>
    </location>
</feature>
<proteinExistence type="predicted"/>
<evidence type="ECO:0000313" key="2">
    <source>
        <dbReference type="EMBL" id="CAB1448505.1"/>
    </source>
</evidence>
<organism evidence="2 3">
    <name type="scientific">Pleuronectes platessa</name>
    <name type="common">European plaice</name>
    <dbReference type="NCBI Taxonomy" id="8262"/>
    <lineage>
        <taxon>Eukaryota</taxon>
        <taxon>Metazoa</taxon>
        <taxon>Chordata</taxon>
        <taxon>Craniata</taxon>
        <taxon>Vertebrata</taxon>
        <taxon>Euteleostomi</taxon>
        <taxon>Actinopterygii</taxon>
        <taxon>Neopterygii</taxon>
        <taxon>Teleostei</taxon>
        <taxon>Neoteleostei</taxon>
        <taxon>Acanthomorphata</taxon>
        <taxon>Carangaria</taxon>
        <taxon>Pleuronectiformes</taxon>
        <taxon>Pleuronectoidei</taxon>
        <taxon>Pleuronectidae</taxon>
        <taxon>Pleuronectes</taxon>
    </lineage>
</organism>